<dbReference type="RefSeq" id="WP_045460372.1">
    <property type="nucleotide sequence ID" value="NZ_BBLT01000002.1"/>
</dbReference>
<dbReference type="Proteomes" id="UP000030185">
    <property type="component" value="Unassembled WGS sequence"/>
</dbReference>
<protein>
    <submittedName>
        <fullName evidence="3">Response regulator receiver domain protein</fullName>
    </submittedName>
</protein>
<evidence type="ECO:0000313" key="3">
    <source>
        <dbReference type="EMBL" id="GAL84201.1"/>
    </source>
</evidence>
<dbReference type="PANTHER" id="PTHR43228:SF1">
    <property type="entry name" value="TWO-COMPONENT RESPONSE REGULATOR ARR22"/>
    <property type="match status" value="1"/>
</dbReference>
<name>A0A098LB86_9BACT</name>
<dbReference type="PROSITE" id="PS50110">
    <property type="entry name" value="RESPONSE_REGULATORY"/>
    <property type="match status" value="1"/>
</dbReference>
<evidence type="ECO:0000259" key="2">
    <source>
        <dbReference type="PROSITE" id="PS50110"/>
    </source>
</evidence>
<dbReference type="OrthoDB" id="7631574at2"/>
<dbReference type="SUPFAM" id="SSF52172">
    <property type="entry name" value="CheY-like"/>
    <property type="match status" value="1"/>
</dbReference>
<dbReference type="Gene3D" id="3.40.50.2300">
    <property type="match status" value="1"/>
</dbReference>
<proteinExistence type="predicted"/>
<dbReference type="GO" id="GO:0000160">
    <property type="term" value="P:phosphorelay signal transduction system"/>
    <property type="evidence" value="ECO:0007669"/>
    <property type="project" value="InterPro"/>
</dbReference>
<reference evidence="3 4" key="1">
    <citation type="submission" date="2014-09" db="EMBL/GenBank/DDBJ databases">
        <title>Sporocytophaga myxococcoides PG-01 genome sequencing.</title>
        <authorList>
            <person name="Liu L."/>
            <person name="Gao P.J."/>
            <person name="Chen G.J."/>
            <person name="Wang L.S."/>
        </authorList>
    </citation>
    <scope>NUCLEOTIDE SEQUENCE [LARGE SCALE GENOMIC DNA]</scope>
    <source>
        <strain evidence="3 4">PG-01</strain>
    </source>
</reference>
<dbReference type="eggNOG" id="COG3437">
    <property type="taxonomic scope" value="Bacteria"/>
</dbReference>
<dbReference type="CDD" id="cd17546">
    <property type="entry name" value="REC_hyHK_CKI1_RcsC-like"/>
    <property type="match status" value="1"/>
</dbReference>
<dbReference type="InterPro" id="IPR052048">
    <property type="entry name" value="ST_Response_Regulator"/>
</dbReference>
<dbReference type="PANTHER" id="PTHR43228">
    <property type="entry name" value="TWO-COMPONENT RESPONSE REGULATOR"/>
    <property type="match status" value="1"/>
</dbReference>
<sequence length="122" mass="14203">MDQIFVIDDDSISNFLVEKLLVKLNFCKEVKIFTNGLEAYRHLLVSEKLPSLIFLDIDMPVMDGYEFINQLKKSGLDKKIPVLVFTNFNREEEKLRLLGDFKVVQKPLTLEKMQMLFPATAF</sequence>
<dbReference type="AlphaFoldDB" id="A0A098LB86"/>
<feature type="domain" description="Response regulatory" evidence="2">
    <location>
        <begin position="3"/>
        <end position="121"/>
    </location>
</feature>
<evidence type="ECO:0000256" key="1">
    <source>
        <dbReference type="PROSITE-ProRule" id="PRU00169"/>
    </source>
</evidence>
<organism evidence="3 4">
    <name type="scientific">Sporocytophaga myxococcoides</name>
    <dbReference type="NCBI Taxonomy" id="153721"/>
    <lineage>
        <taxon>Bacteria</taxon>
        <taxon>Pseudomonadati</taxon>
        <taxon>Bacteroidota</taxon>
        <taxon>Cytophagia</taxon>
        <taxon>Cytophagales</taxon>
        <taxon>Cytophagaceae</taxon>
        <taxon>Sporocytophaga</taxon>
    </lineage>
</organism>
<evidence type="ECO:0000313" key="4">
    <source>
        <dbReference type="Proteomes" id="UP000030185"/>
    </source>
</evidence>
<dbReference type="STRING" id="153721.MYP_1429"/>
<keyword evidence="1" id="KW-0597">Phosphoprotein</keyword>
<dbReference type="InterPro" id="IPR011006">
    <property type="entry name" value="CheY-like_superfamily"/>
</dbReference>
<gene>
    <name evidence="3" type="ORF">MYP_1429</name>
</gene>
<dbReference type="InterPro" id="IPR001789">
    <property type="entry name" value="Sig_transdc_resp-reg_receiver"/>
</dbReference>
<dbReference type="EMBL" id="BBLT01000002">
    <property type="protein sequence ID" value="GAL84201.1"/>
    <property type="molecule type" value="Genomic_DNA"/>
</dbReference>
<feature type="modified residue" description="4-aspartylphosphate" evidence="1">
    <location>
        <position position="56"/>
    </location>
</feature>
<keyword evidence="4" id="KW-1185">Reference proteome</keyword>
<accession>A0A098LB86</accession>
<comment type="caution">
    <text evidence="3">The sequence shown here is derived from an EMBL/GenBank/DDBJ whole genome shotgun (WGS) entry which is preliminary data.</text>
</comment>
<dbReference type="SMART" id="SM00448">
    <property type="entry name" value="REC"/>
    <property type="match status" value="1"/>
</dbReference>
<dbReference type="Pfam" id="PF00072">
    <property type="entry name" value="Response_reg"/>
    <property type="match status" value="1"/>
</dbReference>